<evidence type="ECO:0000313" key="6">
    <source>
        <dbReference type="Proteomes" id="UP001219355"/>
    </source>
</evidence>
<feature type="region of interest" description="Disordered" evidence="3">
    <location>
        <begin position="107"/>
        <end position="139"/>
    </location>
</feature>
<comment type="similarity">
    <text evidence="1">Belongs to the SEN54 family.</text>
</comment>
<dbReference type="EMBL" id="CP120627">
    <property type="protein sequence ID" value="WEW56881.1"/>
    <property type="molecule type" value="Genomic_DNA"/>
</dbReference>
<evidence type="ECO:0000256" key="3">
    <source>
        <dbReference type="SAM" id="MobiDB-lite"/>
    </source>
</evidence>
<dbReference type="GO" id="GO:0000379">
    <property type="term" value="P:tRNA-type intron splice site recognition and cleavage"/>
    <property type="evidence" value="ECO:0007669"/>
    <property type="project" value="TreeGrafter"/>
</dbReference>
<dbReference type="PANTHER" id="PTHR21027">
    <property type="entry name" value="TRNA-SPLICING ENDONUCLEASE SUBUNIT SEN54"/>
    <property type="match status" value="1"/>
</dbReference>
<dbReference type="GO" id="GO:0000214">
    <property type="term" value="C:tRNA-intron endonuclease complex"/>
    <property type="evidence" value="ECO:0007669"/>
    <property type="project" value="TreeGrafter"/>
</dbReference>
<dbReference type="GO" id="GO:0004519">
    <property type="term" value="F:endonuclease activity"/>
    <property type="evidence" value="ECO:0007669"/>
    <property type="project" value="UniProtKB-KW"/>
</dbReference>
<keyword evidence="5" id="KW-0540">Nuclease</keyword>
<feature type="region of interest" description="Disordered" evidence="3">
    <location>
        <begin position="454"/>
        <end position="475"/>
    </location>
</feature>
<dbReference type="Pfam" id="PF12928">
    <property type="entry name" value="tRNA_int_end_N2"/>
    <property type="match status" value="1"/>
</dbReference>
<evidence type="ECO:0000313" key="5">
    <source>
        <dbReference type="EMBL" id="WEW56881.1"/>
    </source>
</evidence>
<feature type="compositionally biased region" description="Polar residues" evidence="3">
    <location>
        <begin position="107"/>
        <end position="133"/>
    </location>
</feature>
<keyword evidence="2" id="KW-0819">tRNA processing</keyword>
<evidence type="ECO:0000259" key="4">
    <source>
        <dbReference type="Pfam" id="PF12928"/>
    </source>
</evidence>
<protein>
    <submittedName>
        <fullName evidence="5">tRNA-splicing endonuclease subunit sen54</fullName>
    </submittedName>
</protein>
<keyword evidence="5" id="KW-0255">Endonuclease</keyword>
<evidence type="ECO:0000256" key="1">
    <source>
        <dbReference type="ARBA" id="ARBA00005736"/>
    </source>
</evidence>
<gene>
    <name evidence="5" type="primary">SEN54</name>
    <name evidence="5" type="ORF">PRK78_002336</name>
</gene>
<name>A0AAF0DDZ6_9EURO</name>
<keyword evidence="5" id="KW-0378">Hydrolase</keyword>
<accession>A0AAF0DDZ6</accession>
<dbReference type="PANTHER" id="PTHR21027:SF1">
    <property type="entry name" value="TRNA-SPLICING ENDONUCLEASE SUBUNIT SEN54"/>
    <property type="match status" value="1"/>
</dbReference>
<proteinExistence type="inferred from homology"/>
<feature type="compositionally biased region" description="Polar residues" evidence="3">
    <location>
        <begin position="37"/>
        <end position="50"/>
    </location>
</feature>
<dbReference type="Proteomes" id="UP001219355">
    <property type="component" value="Chromosome 1"/>
</dbReference>
<dbReference type="InterPro" id="IPR024336">
    <property type="entry name" value="tRNA_splic_suSen54_N"/>
</dbReference>
<keyword evidence="6" id="KW-1185">Reference proteome</keyword>
<dbReference type="InterPro" id="IPR024337">
    <property type="entry name" value="tRNA_splic_suSen54"/>
</dbReference>
<organism evidence="5 6">
    <name type="scientific">Emydomyces testavorans</name>
    <dbReference type="NCBI Taxonomy" id="2070801"/>
    <lineage>
        <taxon>Eukaryota</taxon>
        <taxon>Fungi</taxon>
        <taxon>Dikarya</taxon>
        <taxon>Ascomycota</taxon>
        <taxon>Pezizomycotina</taxon>
        <taxon>Eurotiomycetes</taxon>
        <taxon>Eurotiomycetidae</taxon>
        <taxon>Onygenales</taxon>
        <taxon>Nannizziopsiaceae</taxon>
        <taxon>Emydomyces</taxon>
    </lineage>
</organism>
<reference evidence="5" key="1">
    <citation type="submission" date="2023-03" db="EMBL/GenBank/DDBJ databases">
        <title>Emydomyces testavorans Genome Sequence.</title>
        <authorList>
            <person name="Hoyer L."/>
        </authorList>
    </citation>
    <scope>NUCLEOTIDE SEQUENCE</scope>
    <source>
        <strain evidence="5">16-2883</strain>
    </source>
</reference>
<evidence type="ECO:0000256" key="2">
    <source>
        <dbReference type="ARBA" id="ARBA00022694"/>
    </source>
</evidence>
<feature type="region of interest" description="Disordered" evidence="3">
    <location>
        <begin position="1"/>
        <end position="63"/>
    </location>
</feature>
<sequence length="475" mass="51721">MADADEDGLLRPTSSPDPAAHADQDISDEAQDFRFLSNVSFLSDPTQQSLPRRGEKDFEPNPTLHQADTLAASRNAMHNALMFPRLHNPKNKVVGIFCPQGALEPLSSRTGTAGHGSSTQSVPMEGSNSSEEGTTGDARNEMETARQVYRPRGDDLCVCVPNPRGQHFRTMGQADQFNRVWLLPEEALYLLERGSLDIRWPVELRNDEGMVDAMDAVEQGVPMSLQAAYACLIGQGGLSIERYTVYAGLKRGGYVVIRAEGWSAKQSEITKTTRAPNQFQGQFGESGAVGVLGLLSRILNSINNFRSTCSTAHGPVTGEIYRTLSIIPAFNPDTPDSDPKVIESTACSTSPYRLAFNVYKPSTSFRKSSPGTPDFRLAVINARTHPNLPSLTELSALLASTPLAPPRGEKLDRLMYLRLRHGWRNVILGVVDQGVVSFLRVADAGFIKEPLYDQKSTIGPGGKGSRRPPGKKGGR</sequence>
<feature type="compositionally biased region" description="Basic residues" evidence="3">
    <location>
        <begin position="464"/>
        <end position="475"/>
    </location>
</feature>
<feature type="domain" description="tRNA-splicing endonuclease subunit Sen54 N-terminal" evidence="4">
    <location>
        <begin position="78"/>
        <end position="200"/>
    </location>
</feature>
<dbReference type="AlphaFoldDB" id="A0AAF0DDZ6"/>